<name>A0AAV5SKF4_9BILA</name>
<keyword evidence="2" id="KW-1185">Reference proteome</keyword>
<dbReference type="Proteomes" id="UP001432027">
    <property type="component" value="Unassembled WGS sequence"/>
</dbReference>
<dbReference type="AlphaFoldDB" id="A0AAV5SKF4"/>
<comment type="caution">
    <text evidence="1">The sequence shown here is derived from an EMBL/GenBank/DDBJ whole genome shotgun (WGS) entry which is preliminary data.</text>
</comment>
<accession>A0AAV5SKF4</accession>
<proteinExistence type="predicted"/>
<reference evidence="1" key="1">
    <citation type="submission" date="2023-10" db="EMBL/GenBank/DDBJ databases">
        <title>Genome assembly of Pristionchus species.</title>
        <authorList>
            <person name="Yoshida K."/>
            <person name="Sommer R.J."/>
        </authorList>
    </citation>
    <scope>NUCLEOTIDE SEQUENCE</scope>
    <source>
        <strain evidence="1">RS0144</strain>
    </source>
</reference>
<organism evidence="1 2">
    <name type="scientific">Pristionchus entomophagus</name>
    <dbReference type="NCBI Taxonomy" id="358040"/>
    <lineage>
        <taxon>Eukaryota</taxon>
        <taxon>Metazoa</taxon>
        <taxon>Ecdysozoa</taxon>
        <taxon>Nematoda</taxon>
        <taxon>Chromadorea</taxon>
        <taxon>Rhabditida</taxon>
        <taxon>Rhabditina</taxon>
        <taxon>Diplogasteromorpha</taxon>
        <taxon>Diplogasteroidea</taxon>
        <taxon>Neodiplogasteridae</taxon>
        <taxon>Pristionchus</taxon>
    </lineage>
</organism>
<feature type="non-terminal residue" evidence="1">
    <location>
        <position position="1"/>
    </location>
</feature>
<dbReference type="EMBL" id="BTSX01000002">
    <property type="protein sequence ID" value="GMS83816.1"/>
    <property type="molecule type" value="Genomic_DNA"/>
</dbReference>
<evidence type="ECO:0000313" key="2">
    <source>
        <dbReference type="Proteomes" id="UP001432027"/>
    </source>
</evidence>
<evidence type="ECO:0000313" key="1">
    <source>
        <dbReference type="EMBL" id="GMS83816.1"/>
    </source>
</evidence>
<protein>
    <submittedName>
        <fullName evidence="1">Uncharacterized protein</fullName>
    </submittedName>
</protein>
<sequence>LITNICTRKSIKISQSRDTIDESFQSGLGRPQYVLLLMLIDDWGERQGEALDACSTASSYSQSMHWMWEEGRGGLLLESCSCVDNGLEDVVMIVVTSPTSHQSFLYSIFFQSTSFSLQRLRVDAAIMNKLASYLSNPAIILQSHSKYYLLCAFSSNSDCYNGDYFPDTT</sequence>
<gene>
    <name evidence="1" type="ORF">PENTCL1PPCAC_5991</name>
</gene>